<dbReference type="Proteomes" id="UP000886893">
    <property type="component" value="Unassembled WGS sequence"/>
</dbReference>
<proteinExistence type="predicted"/>
<sequence>MKPFKIICDSACDLPKDLVTKYDIDVVSFYVSFDDQNYYKEQEKSTQDFYQQMVDHPGVYPKTSMPTVEEYFHVFEQYVKEDIPVICICISSKLSGSYNGARLAKQDILEKYPQAKIEVIDSYLLTAIEGMLALELARMRENQVSFEEAITNIEKLKETGKIYFTIGSVDYLAHGGRIGRLKSILGTILKIKPIIVFKNGEIDSAGMALTRNKSLIKVIECVKQFFKKNLLKFSDYLFGIGYGYKKDEAENFAKQVKEELALKENVFFFQIGSTIAVHTGPHPIGITFLKKYDV</sequence>
<comment type="caution">
    <text evidence="2">The sequence shown here is derived from an EMBL/GenBank/DDBJ whole genome shotgun (WGS) entry which is preliminary data.</text>
</comment>
<dbReference type="InterPro" id="IPR050270">
    <property type="entry name" value="DegV_domain_contain"/>
</dbReference>
<dbReference type="GO" id="GO:0008289">
    <property type="term" value="F:lipid binding"/>
    <property type="evidence" value="ECO:0007669"/>
    <property type="project" value="UniProtKB-KW"/>
</dbReference>
<organism evidence="2 3">
    <name type="scientific">Candidatus Caccosoma faecigallinarum</name>
    <dbReference type="NCBI Taxonomy" id="2840720"/>
    <lineage>
        <taxon>Bacteria</taxon>
        <taxon>Bacillati</taxon>
        <taxon>Bacillota</taxon>
        <taxon>Bacillota incertae sedis</taxon>
        <taxon>Candidatus Caccosoma</taxon>
    </lineage>
</organism>
<dbReference type="InterPro" id="IPR003797">
    <property type="entry name" value="DegV"/>
</dbReference>
<dbReference type="PANTHER" id="PTHR33434">
    <property type="entry name" value="DEGV DOMAIN-CONTAINING PROTEIN DR_1986-RELATED"/>
    <property type="match status" value="1"/>
</dbReference>
<dbReference type="PROSITE" id="PS51482">
    <property type="entry name" value="DEGV"/>
    <property type="match status" value="1"/>
</dbReference>
<evidence type="ECO:0000256" key="1">
    <source>
        <dbReference type="ARBA" id="ARBA00023121"/>
    </source>
</evidence>
<dbReference type="Pfam" id="PF02645">
    <property type="entry name" value="DegV"/>
    <property type="match status" value="1"/>
</dbReference>
<dbReference type="PANTHER" id="PTHR33434:SF2">
    <property type="entry name" value="FATTY ACID-BINDING PROTEIN TM_1468"/>
    <property type="match status" value="1"/>
</dbReference>
<dbReference type="SUPFAM" id="SSF82549">
    <property type="entry name" value="DAK1/DegV-like"/>
    <property type="match status" value="1"/>
</dbReference>
<gene>
    <name evidence="2" type="ORF">IAD04_03650</name>
</gene>
<dbReference type="Gene3D" id="3.40.50.10170">
    <property type="match status" value="1"/>
</dbReference>
<reference evidence="2" key="2">
    <citation type="journal article" date="2021" name="PeerJ">
        <title>Extensive microbial diversity within the chicken gut microbiome revealed by metagenomics and culture.</title>
        <authorList>
            <person name="Gilroy R."/>
            <person name="Ravi A."/>
            <person name="Getino M."/>
            <person name="Pursley I."/>
            <person name="Horton D.L."/>
            <person name="Alikhan N.F."/>
            <person name="Baker D."/>
            <person name="Gharbi K."/>
            <person name="Hall N."/>
            <person name="Watson M."/>
            <person name="Adriaenssens E.M."/>
            <person name="Foster-Nyarko E."/>
            <person name="Jarju S."/>
            <person name="Secka A."/>
            <person name="Antonio M."/>
            <person name="Oren A."/>
            <person name="Chaudhuri R.R."/>
            <person name="La Ragione R."/>
            <person name="Hildebrand F."/>
            <person name="Pallen M.J."/>
        </authorList>
    </citation>
    <scope>NUCLEOTIDE SEQUENCE</scope>
    <source>
        <strain evidence="2">14508</strain>
    </source>
</reference>
<keyword evidence="1" id="KW-0446">Lipid-binding</keyword>
<accession>A0A9D1G861</accession>
<protein>
    <submittedName>
        <fullName evidence="2">DegV family protein</fullName>
    </submittedName>
</protein>
<dbReference type="EMBL" id="DVKI01000115">
    <property type="protein sequence ID" value="HIT17461.1"/>
    <property type="molecule type" value="Genomic_DNA"/>
</dbReference>
<dbReference type="Gene3D" id="3.30.1180.10">
    <property type="match status" value="1"/>
</dbReference>
<evidence type="ECO:0000313" key="2">
    <source>
        <dbReference type="EMBL" id="HIT17461.1"/>
    </source>
</evidence>
<dbReference type="InterPro" id="IPR043168">
    <property type="entry name" value="DegV_C"/>
</dbReference>
<evidence type="ECO:0000313" key="3">
    <source>
        <dbReference type="Proteomes" id="UP000886893"/>
    </source>
</evidence>
<name>A0A9D1G861_9FIRM</name>
<reference evidence="2" key="1">
    <citation type="submission" date="2020-10" db="EMBL/GenBank/DDBJ databases">
        <authorList>
            <person name="Gilroy R."/>
        </authorList>
    </citation>
    <scope>NUCLEOTIDE SEQUENCE</scope>
    <source>
        <strain evidence="2">14508</strain>
    </source>
</reference>
<dbReference type="NCBIfam" id="TIGR00762">
    <property type="entry name" value="DegV"/>
    <property type="match status" value="1"/>
</dbReference>
<dbReference type="AlphaFoldDB" id="A0A9D1G861"/>